<keyword evidence="6" id="KW-1185">Reference proteome</keyword>
<dbReference type="GO" id="GO:0016403">
    <property type="term" value="F:dimethylargininase activity"/>
    <property type="evidence" value="ECO:0007669"/>
    <property type="project" value="TreeGrafter"/>
</dbReference>
<dbReference type="GO" id="GO:0006525">
    <property type="term" value="P:arginine metabolic process"/>
    <property type="evidence" value="ECO:0007669"/>
    <property type="project" value="TreeGrafter"/>
</dbReference>
<sequence>MTHAARHYLMCPPTWFDVTYAINPWMDPTRPVDRDRAIAQWTALRETYERLGHRVDVLEPQPELPDMVFTANGALVIGDQALGARFREPVREAEAPAHRRWLRDHGIHVHVPHEVNEGEGDFAWTGRHVLAGSGFRTSSRSHDELAELFDLPVVSLELVDPRFYHLDTALLVLDEQTIAYYPAAFSEESQRTLATYYPDAVHATEHDAMVLGLNGTSDGRHVVMAAQADSLAARISDAGFMPISVDVSELLKAGGGVKCATLELHPPVTNHPTRRYARTDEGTTPHDAAASRSR</sequence>
<dbReference type="Pfam" id="PF19420">
    <property type="entry name" value="DDAH_eukar"/>
    <property type="match status" value="1"/>
</dbReference>
<evidence type="ECO:0000256" key="1">
    <source>
        <dbReference type="ARBA" id="ARBA00008532"/>
    </source>
</evidence>
<dbReference type="OrthoDB" id="9814070at2"/>
<dbReference type="InterPro" id="IPR033199">
    <property type="entry name" value="DDAH-like"/>
</dbReference>
<dbReference type="GO" id="GO:0016597">
    <property type="term" value="F:amino acid binding"/>
    <property type="evidence" value="ECO:0007669"/>
    <property type="project" value="TreeGrafter"/>
</dbReference>
<reference evidence="5 6" key="1">
    <citation type="submission" date="2018-06" db="EMBL/GenBank/DDBJ databases">
        <title>Phytoactinopolyspora halophila sp. nov., a novel halophilic actinomycete isolated from a saline soil in China.</title>
        <authorList>
            <person name="Tang S.-K."/>
        </authorList>
    </citation>
    <scope>NUCLEOTIDE SEQUENCE [LARGE SCALE GENOMIC DNA]</scope>
    <source>
        <strain evidence="5 6">YIM 96934</strain>
    </source>
</reference>
<name>A0A329QGQ4_9ACTN</name>
<dbReference type="RefSeq" id="WP_112259385.1">
    <property type="nucleotide sequence ID" value="NZ_QMIG01000019.1"/>
</dbReference>
<dbReference type="SUPFAM" id="SSF55909">
    <property type="entry name" value="Pentein"/>
    <property type="match status" value="1"/>
</dbReference>
<dbReference type="EMBL" id="QMIG01000019">
    <property type="protein sequence ID" value="RAW11615.1"/>
    <property type="molecule type" value="Genomic_DNA"/>
</dbReference>
<dbReference type="AlphaFoldDB" id="A0A329QGQ4"/>
<evidence type="ECO:0000256" key="4">
    <source>
        <dbReference type="SAM" id="MobiDB-lite"/>
    </source>
</evidence>
<dbReference type="PANTHER" id="PTHR12737">
    <property type="entry name" value="DIMETHYLARGININE DIMETHYLAMINOHYDROLASE"/>
    <property type="match status" value="1"/>
</dbReference>
<evidence type="ECO:0000313" key="6">
    <source>
        <dbReference type="Proteomes" id="UP000250462"/>
    </source>
</evidence>
<dbReference type="Gene3D" id="3.75.10.10">
    <property type="entry name" value="L-arginine/glycine Amidinotransferase, Chain A"/>
    <property type="match status" value="1"/>
</dbReference>
<organism evidence="5 6">
    <name type="scientific">Phytoactinopolyspora halophila</name>
    <dbReference type="NCBI Taxonomy" id="1981511"/>
    <lineage>
        <taxon>Bacteria</taxon>
        <taxon>Bacillati</taxon>
        <taxon>Actinomycetota</taxon>
        <taxon>Actinomycetes</taxon>
        <taxon>Jiangellales</taxon>
        <taxon>Jiangellaceae</taxon>
        <taxon>Phytoactinopolyspora</taxon>
    </lineage>
</organism>
<accession>A0A329QGQ4</accession>
<evidence type="ECO:0000256" key="3">
    <source>
        <dbReference type="PIRSR" id="PIRSR633199-1"/>
    </source>
</evidence>
<dbReference type="Proteomes" id="UP000250462">
    <property type="component" value="Unassembled WGS sequence"/>
</dbReference>
<keyword evidence="2" id="KW-0378">Hydrolase</keyword>
<gene>
    <name evidence="5" type="ORF">DPM12_16210</name>
</gene>
<comment type="similarity">
    <text evidence="1">Belongs to the DDAH family.</text>
</comment>
<dbReference type="NCBIfam" id="NF045659">
    <property type="entry name" value="DiMArgaseDdahMtb"/>
    <property type="match status" value="1"/>
</dbReference>
<dbReference type="GO" id="GO:0045429">
    <property type="term" value="P:positive regulation of nitric oxide biosynthetic process"/>
    <property type="evidence" value="ECO:0007669"/>
    <property type="project" value="TreeGrafter"/>
</dbReference>
<feature type="region of interest" description="Disordered" evidence="4">
    <location>
        <begin position="266"/>
        <end position="294"/>
    </location>
</feature>
<protein>
    <recommendedName>
        <fullName evidence="7">Amidinotransferase</fullName>
    </recommendedName>
</protein>
<feature type="active site" description="Proton donor" evidence="3">
    <location>
        <position position="165"/>
    </location>
</feature>
<evidence type="ECO:0008006" key="7">
    <source>
        <dbReference type="Google" id="ProtNLM"/>
    </source>
</evidence>
<feature type="active site" description="Nucleophile" evidence="3">
    <location>
        <position position="259"/>
    </location>
</feature>
<evidence type="ECO:0000313" key="5">
    <source>
        <dbReference type="EMBL" id="RAW11615.1"/>
    </source>
</evidence>
<comment type="caution">
    <text evidence="5">The sequence shown here is derived from an EMBL/GenBank/DDBJ whole genome shotgun (WGS) entry which is preliminary data.</text>
</comment>
<proteinExistence type="inferred from homology"/>
<evidence type="ECO:0000256" key="2">
    <source>
        <dbReference type="ARBA" id="ARBA00022801"/>
    </source>
</evidence>
<dbReference type="PANTHER" id="PTHR12737:SF9">
    <property type="entry name" value="DIMETHYLARGININASE"/>
    <property type="match status" value="1"/>
</dbReference>
<dbReference type="GO" id="GO:0000052">
    <property type="term" value="P:citrulline metabolic process"/>
    <property type="evidence" value="ECO:0007669"/>
    <property type="project" value="TreeGrafter"/>
</dbReference>